<keyword evidence="1" id="KW-1185">Reference proteome</keyword>
<dbReference type="PANTHER" id="PTHR36309">
    <property type="entry name" value="RNA-BINDING (RRM/RBD/RNP MOTIFS) FAMILY PROTEIN"/>
    <property type="match status" value="1"/>
</dbReference>
<evidence type="ECO:0000313" key="2">
    <source>
        <dbReference type="RefSeq" id="XP_019095117.1"/>
    </source>
</evidence>
<dbReference type="RefSeq" id="XP_019095117.1">
    <property type="nucleotide sequence ID" value="XM_019239572.1"/>
</dbReference>
<reference evidence="1" key="1">
    <citation type="journal article" date="2014" name="Nat. Commun.">
        <title>The emerging biofuel crop Camelina sativa retains a highly undifferentiated hexaploid genome structure.</title>
        <authorList>
            <person name="Kagale S."/>
            <person name="Koh C."/>
            <person name="Nixon J."/>
            <person name="Bollina V."/>
            <person name="Clarke W.E."/>
            <person name="Tuteja R."/>
            <person name="Spillane C."/>
            <person name="Robinson S.J."/>
            <person name="Links M.G."/>
            <person name="Clarke C."/>
            <person name="Higgins E.E."/>
            <person name="Huebert T."/>
            <person name="Sharpe A.G."/>
            <person name="Parkin I.A."/>
        </authorList>
    </citation>
    <scope>NUCLEOTIDE SEQUENCE [LARGE SCALE GENOMIC DNA]</scope>
    <source>
        <strain evidence="1">cv. DH55</strain>
    </source>
</reference>
<dbReference type="Proteomes" id="UP000694864">
    <property type="component" value="Chromosome 17"/>
</dbReference>
<dbReference type="InterPro" id="IPR053316">
    <property type="entry name" value="Epigenetic_reg_gene_expr"/>
</dbReference>
<gene>
    <name evidence="2" type="primary">LOC104754752</name>
</gene>
<sequence length="207" mass="23952">MLNQYFGLVMATPEEVEYDKFRERVERTVYIDELTPLATVPVVESAVNQFGTVKSVSFVPNLLGPKELPIGVLVEMETKEMAENVIATVTQLPFMVAGMPRPVRASLAHPDMFRDRPKKPGRKLRFRWMKPSDPDFDKAVKMKRLVRKHTAESSFMIKKQLEEAEKLSKQQAETTITHHKKYDLCEKLFHDGVAQKLSERFHMKSFR</sequence>
<reference evidence="2" key="2">
    <citation type="submission" date="2025-08" db="UniProtKB">
        <authorList>
            <consortium name="RefSeq"/>
        </authorList>
    </citation>
    <scope>IDENTIFICATION</scope>
    <source>
        <tissue evidence="2">Leaf</tissue>
    </source>
</reference>
<organism evidence="1 2">
    <name type="scientific">Camelina sativa</name>
    <name type="common">False flax</name>
    <name type="synonym">Myagrum sativum</name>
    <dbReference type="NCBI Taxonomy" id="90675"/>
    <lineage>
        <taxon>Eukaryota</taxon>
        <taxon>Viridiplantae</taxon>
        <taxon>Streptophyta</taxon>
        <taxon>Embryophyta</taxon>
        <taxon>Tracheophyta</taxon>
        <taxon>Spermatophyta</taxon>
        <taxon>Magnoliopsida</taxon>
        <taxon>eudicotyledons</taxon>
        <taxon>Gunneridae</taxon>
        <taxon>Pentapetalae</taxon>
        <taxon>rosids</taxon>
        <taxon>malvids</taxon>
        <taxon>Brassicales</taxon>
        <taxon>Brassicaceae</taxon>
        <taxon>Camelineae</taxon>
        <taxon>Camelina</taxon>
    </lineage>
</organism>
<dbReference type="InterPro" id="IPR035979">
    <property type="entry name" value="RBD_domain_sf"/>
</dbReference>
<dbReference type="SUPFAM" id="SSF54928">
    <property type="entry name" value="RNA-binding domain, RBD"/>
    <property type="match status" value="1"/>
</dbReference>
<dbReference type="InterPro" id="IPR012677">
    <property type="entry name" value="Nucleotide-bd_a/b_plait_sf"/>
</dbReference>
<accession>A0ABM1R7X9</accession>
<dbReference type="PANTHER" id="PTHR36309:SF1">
    <property type="entry name" value="RNA-BINDING (RRM_RBD_RNP MOTIFS) FAMILY PROTEIN"/>
    <property type="match status" value="1"/>
</dbReference>
<protein>
    <submittedName>
        <fullName evidence="2">Uncharacterized protein LOC104754752 isoform X1</fullName>
    </submittedName>
</protein>
<dbReference type="GeneID" id="104754752"/>
<evidence type="ECO:0000313" key="1">
    <source>
        <dbReference type="Proteomes" id="UP000694864"/>
    </source>
</evidence>
<proteinExistence type="predicted"/>
<name>A0ABM1R7X9_CAMSA</name>
<dbReference type="Gene3D" id="3.30.70.330">
    <property type="match status" value="1"/>
</dbReference>